<evidence type="ECO:0000313" key="3">
    <source>
        <dbReference type="Proteomes" id="UP001162834"/>
    </source>
</evidence>
<proteinExistence type="predicted"/>
<keyword evidence="1" id="KW-0812">Transmembrane</keyword>
<dbReference type="Proteomes" id="UP001162834">
    <property type="component" value="Chromosome"/>
</dbReference>
<dbReference type="KEGG" id="sbae:DSM104329_04069"/>
<gene>
    <name evidence="2" type="ORF">DSM104329_04069</name>
</gene>
<feature type="transmembrane region" description="Helical" evidence="1">
    <location>
        <begin position="27"/>
        <end position="60"/>
    </location>
</feature>
<keyword evidence="1" id="KW-0472">Membrane</keyword>
<organism evidence="2 3">
    <name type="scientific">Capillimicrobium parvum</name>
    <dbReference type="NCBI Taxonomy" id="2884022"/>
    <lineage>
        <taxon>Bacteria</taxon>
        <taxon>Bacillati</taxon>
        <taxon>Actinomycetota</taxon>
        <taxon>Thermoleophilia</taxon>
        <taxon>Solirubrobacterales</taxon>
        <taxon>Capillimicrobiaceae</taxon>
        <taxon>Capillimicrobium</taxon>
    </lineage>
</organism>
<name>A0A9E7C2E0_9ACTN</name>
<evidence type="ECO:0008006" key="4">
    <source>
        <dbReference type="Google" id="ProtNLM"/>
    </source>
</evidence>
<accession>A0A9E7C2E0</accession>
<dbReference type="EMBL" id="CP087164">
    <property type="protein sequence ID" value="UGS37649.1"/>
    <property type="molecule type" value="Genomic_DNA"/>
</dbReference>
<sequence>MSQLDPKVPPAGEEIHLPGPTIKPLLLTVGITAALIGVTTFWILWVLGGLLTIAVIVTWIMDTRRDMAELPLDHEAGHH</sequence>
<protein>
    <recommendedName>
        <fullName evidence="4">Cytochrome c oxidase polypeptide IV</fullName>
    </recommendedName>
</protein>
<reference evidence="2" key="1">
    <citation type="journal article" date="2022" name="Int. J. Syst. Evol. Microbiol.">
        <title>Pseudomonas aegrilactucae sp. nov. and Pseudomonas morbosilactucae sp. nov., pathogens causing bacterial rot of lettuce in Japan.</title>
        <authorList>
            <person name="Sawada H."/>
            <person name="Fujikawa T."/>
            <person name="Satou M."/>
        </authorList>
    </citation>
    <scope>NUCLEOTIDE SEQUENCE</scope>
    <source>
        <strain evidence="2">0166_1</strain>
    </source>
</reference>
<keyword evidence="3" id="KW-1185">Reference proteome</keyword>
<keyword evidence="1" id="KW-1133">Transmembrane helix</keyword>
<dbReference type="AlphaFoldDB" id="A0A9E7C2E0"/>
<dbReference type="Gene3D" id="1.10.287.70">
    <property type="match status" value="1"/>
</dbReference>
<evidence type="ECO:0000256" key="1">
    <source>
        <dbReference type="SAM" id="Phobius"/>
    </source>
</evidence>
<evidence type="ECO:0000313" key="2">
    <source>
        <dbReference type="EMBL" id="UGS37649.1"/>
    </source>
</evidence>
<dbReference type="RefSeq" id="WP_259311697.1">
    <property type="nucleotide sequence ID" value="NZ_CP087164.1"/>
</dbReference>